<evidence type="ECO:0000313" key="2">
    <source>
        <dbReference type="EMBL" id="MFD1563301.1"/>
    </source>
</evidence>
<comment type="caution">
    <text evidence="2">The sequence shown here is derived from an EMBL/GenBank/DDBJ whole genome shotgun (WGS) entry which is preliminary data.</text>
</comment>
<proteinExistence type="predicted"/>
<name>A0ABD6BDZ3_9EURY</name>
<evidence type="ECO:0000313" key="3">
    <source>
        <dbReference type="Proteomes" id="UP001597076"/>
    </source>
</evidence>
<protein>
    <submittedName>
        <fullName evidence="2">Uncharacterized protein</fullName>
    </submittedName>
</protein>
<keyword evidence="3" id="KW-1185">Reference proteome</keyword>
<dbReference type="AlphaFoldDB" id="A0ABD6BDZ3"/>
<evidence type="ECO:0000256" key="1">
    <source>
        <dbReference type="SAM" id="MobiDB-lite"/>
    </source>
</evidence>
<organism evidence="2 3">
    <name type="scientific">Haloarchaeobius amylolyticus</name>
    <dbReference type="NCBI Taxonomy" id="1198296"/>
    <lineage>
        <taxon>Archaea</taxon>
        <taxon>Methanobacteriati</taxon>
        <taxon>Methanobacteriota</taxon>
        <taxon>Stenosarchaea group</taxon>
        <taxon>Halobacteria</taxon>
        <taxon>Halobacteriales</taxon>
        <taxon>Halorubellaceae</taxon>
        <taxon>Haloarchaeobius</taxon>
    </lineage>
</organism>
<sequence>MADTPEVNEVETEDDYVHVRFRDPDRYDEIRTPDWAEQPAESVSEGSEVRTGKVEDDDWEVTSVLIDKHVGEDKAKEQAREIVDKIES</sequence>
<dbReference type="Proteomes" id="UP001597076">
    <property type="component" value="Unassembled WGS sequence"/>
</dbReference>
<gene>
    <name evidence="2" type="ORF">ACFR99_07055</name>
</gene>
<accession>A0ABD6BDZ3</accession>
<reference evidence="2 3" key="1">
    <citation type="journal article" date="2019" name="Int. J. Syst. Evol. Microbiol.">
        <title>The Global Catalogue of Microorganisms (GCM) 10K type strain sequencing project: providing services to taxonomists for standard genome sequencing and annotation.</title>
        <authorList>
            <consortium name="The Broad Institute Genomics Platform"/>
            <consortium name="The Broad Institute Genome Sequencing Center for Infectious Disease"/>
            <person name="Wu L."/>
            <person name="Ma J."/>
        </authorList>
    </citation>
    <scope>NUCLEOTIDE SEQUENCE [LARGE SCALE GENOMIC DNA]</scope>
    <source>
        <strain evidence="2 3">CGMCC 1.12230</strain>
    </source>
</reference>
<dbReference type="RefSeq" id="WP_390285734.1">
    <property type="nucleotide sequence ID" value="NZ_JBHUDI010000004.1"/>
</dbReference>
<dbReference type="EMBL" id="JBHUDI010000004">
    <property type="protein sequence ID" value="MFD1563301.1"/>
    <property type="molecule type" value="Genomic_DNA"/>
</dbReference>
<feature type="region of interest" description="Disordered" evidence="1">
    <location>
        <begin position="34"/>
        <end position="55"/>
    </location>
</feature>